<organism evidence="18 19">
    <name type="scientific">Thorsellia anophelis DSM 18579</name>
    <dbReference type="NCBI Taxonomy" id="1123402"/>
    <lineage>
        <taxon>Bacteria</taxon>
        <taxon>Pseudomonadati</taxon>
        <taxon>Pseudomonadota</taxon>
        <taxon>Gammaproteobacteria</taxon>
        <taxon>Enterobacterales</taxon>
        <taxon>Thorselliaceae</taxon>
        <taxon>Thorsellia</taxon>
    </lineage>
</organism>
<dbReference type="PROSITE" id="PS01242">
    <property type="entry name" value="ZF_FPG_1"/>
    <property type="match status" value="1"/>
</dbReference>
<dbReference type="PROSITE" id="PS51068">
    <property type="entry name" value="FPG_CAT"/>
    <property type="match status" value="1"/>
</dbReference>
<feature type="domain" description="FPG-type" evidence="16">
    <location>
        <begin position="242"/>
        <end position="276"/>
    </location>
</feature>
<reference evidence="19" key="1">
    <citation type="submission" date="2016-10" db="EMBL/GenBank/DDBJ databases">
        <authorList>
            <person name="Varghese N."/>
            <person name="Submissions S."/>
        </authorList>
    </citation>
    <scope>NUCLEOTIDE SEQUENCE [LARGE SCALE GENOMIC DNA]</scope>
    <source>
        <strain evidence="19">DSM 18579</strain>
    </source>
</reference>
<evidence type="ECO:0000256" key="12">
    <source>
        <dbReference type="ARBA" id="ARBA00023268"/>
    </source>
</evidence>
<dbReference type="Pfam" id="PF06827">
    <property type="entry name" value="zf-FPG_IleRS"/>
    <property type="match status" value="1"/>
</dbReference>
<dbReference type="OrthoDB" id="9800855at2"/>
<feature type="active site" description="Proton donor" evidence="15">
    <location>
        <position position="3"/>
    </location>
</feature>
<evidence type="ECO:0000256" key="3">
    <source>
        <dbReference type="ARBA" id="ARBA00011245"/>
    </source>
</evidence>
<comment type="subunit">
    <text evidence="3 15">Monomer.</text>
</comment>
<evidence type="ECO:0000256" key="11">
    <source>
        <dbReference type="ARBA" id="ARBA00023239"/>
    </source>
</evidence>
<gene>
    <name evidence="15" type="primary">mutM</name>
    <name evidence="15" type="synonym">fpg</name>
    <name evidence="18" type="ORF">SAMN02583745_00387</name>
</gene>
<accession>A0A1H9YW92</accession>
<feature type="domain" description="Formamidopyrimidine-DNA glycosylase catalytic" evidence="17">
    <location>
        <begin position="2"/>
        <end position="112"/>
    </location>
</feature>
<keyword evidence="13 15" id="KW-0326">Glycosidase</keyword>
<comment type="function">
    <text evidence="15">Involved in base excision repair of DNA damaged by oxidation or by mutagenic agents. Acts as DNA glycosylase that recognizes and removes damaged bases. Has a preference for oxidized purines, such as 7,8-dihydro-8-oxoguanine (8-oxoG). Has AP (apurinic/apyrimidinic) lyase activity and introduces nicks in the DNA strand. Cleaves the DNA backbone by beta-delta elimination to generate a single-strand break at the site of the removed base with both 3'- and 5'-phosphates.</text>
</comment>
<evidence type="ECO:0000256" key="4">
    <source>
        <dbReference type="ARBA" id="ARBA00022723"/>
    </source>
</evidence>
<dbReference type="PANTHER" id="PTHR22993:SF9">
    <property type="entry name" value="FORMAMIDOPYRIMIDINE-DNA GLYCOSYLASE"/>
    <property type="match status" value="1"/>
</dbReference>
<dbReference type="InterPro" id="IPR010663">
    <property type="entry name" value="Znf_FPG/IleRS"/>
</dbReference>
<keyword evidence="19" id="KW-1185">Reference proteome</keyword>
<feature type="binding site" evidence="15">
    <location>
        <position position="90"/>
    </location>
    <ligand>
        <name>DNA</name>
        <dbReference type="ChEBI" id="CHEBI:16991"/>
    </ligand>
</feature>
<protein>
    <recommendedName>
        <fullName evidence="15">Formamidopyrimidine-DNA glycosylase</fullName>
        <shortName evidence="15">Fapy-DNA glycosylase</shortName>
        <ecNumber evidence="15">3.2.2.23</ecNumber>
    </recommendedName>
    <alternativeName>
        <fullName evidence="15">DNA-(apurinic or apyrimidinic site) lyase MutM</fullName>
        <shortName evidence="15">AP lyase MutM</shortName>
        <ecNumber evidence="15">4.2.99.18</ecNumber>
    </alternativeName>
</protein>
<dbReference type="InterPro" id="IPR010979">
    <property type="entry name" value="Ribosomal_uS13-like_H2TH"/>
</dbReference>
<keyword evidence="7 15" id="KW-0378">Hydrolase</keyword>
<proteinExistence type="inferred from homology"/>
<dbReference type="Pfam" id="PF01149">
    <property type="entry name" value="Fapy_DNA_glyco"/>
    <property type="match status" value="1"/>
</dbReference>
<dbReference type="NCBIfam" id="TIGR00577">
    <property type="entry name" value="fpg"/>
    <property type="match status" value="1"/>
</dbReference>
<evidence type="ECO:0000256" key="13">
    <source>
        <dbReference type="ARBA" id="ARBA00023295"/>
    </source>
</evidence>
<dbReference type="RefSeq" id="WP_093317288.1">
    <property type="nucleotide sequence ID" value="NZ_FOHV01000002.1"/>
</dbReference>
<dbReference type="AlphaFoldDB" id="A0A1H9YW92"/>
<dbReference type="NCBIfam" id="NF002211">
    <property type="entry name" value="PRK01103.1"/>
    <property type="match status" value="1"/>
</dbReference>
<keyword evidence="4 15" id="KW-0479">Metal-binding</keyword>
<dbReference type="GO" id="GO:0140078">
    <property type="term" value="F:class I DNA-(apurinic or apyrimidinic site) endonuclease activity"/>
    <property type="evidence" value="ECO:0007669"/>
    <property type="project" value="UniProtKB-EC"/>
</dbReference>
<evidence type="ECO:0000256" key="9">
    <source>
        <dbReference type="ARBA" id="ARBA00023125"/>
    </source>
</evidence>
<keyword evidence="10 15" id="KW-0234">DNA repair</keyword>
<evidence type="ECO:0000256" key="1">
    <source>
        <dbReference type="ARBA" id="ARBA00001668"/>
    </source>
</evidence>
<dbReference type="InterPro" id="IPR020629">
    <property type="entry name" value="FPG_Glyclase"/>
</dbReference>
<dbReference type="InterPro" id="IPR012319">
    <property type="entry name" value="FPG_cat"/>
</dbReference>
<feature type="active site" description="Proton donor; for beta-elimination activity" evidence="15">
    <location>
        <position position="57"/>
    </location>
</feature>
<evidence type="ECO:0000256" key="5">
    <source>
        <dbReference type="ARBA" id="ARBA00022763"/>
    </source>
</evidence>
<dbReference type="Gene3D" id="3.20.190.10">
    <property type="entry name" value="MutM-like, N-terminal"/>
    <property type="match status" value="1"/>
</dbReference>
<dbReference type="EC" id="3.2.2.23" evidence="15"/>
<comment type="catalytic activity">
    <reaction evidence="1 15">
        <text>Hydrolysis of DNA containing ring-opened 7-methylguanine residues, releasing 2,6-diamino-4-hydroxy-5-(N-methyl)formamidopyrimidine.</text>
        <dbReference type="EC" id="3.2.2.23"/>
    </reaction>
</comment>
<evidence type="ECO:0000256" key="7">
    <source>
        <dbReference type="ARBA" id="ARBA00022801"/>
    </source>
</evidence>
<dbReference type="InterPro" id="IPR015886">
    <property type="entry name" value="H2TH_FPG"/>
</dbReference>
<comment type="caution">
    <text evidence="15">Lacks conserved residue(s) required for the propagation of feature annotation.</text>
</comment>
<evidence type="ECO:0000313" key="19">
    <source>
        <dbReference type="Proteomes" id="UP000242642"/>
    </source>
</evidence>
<sequence length="276" mass="31254">MPELPEVETSCRGITPYLKGATILGARVSQPKLRWMVSKEIIEINQVKVIDVTRRAKYILIKLDYGWLIVHLGMSGSVRILPQDSPINKHDHLDLILDSGQILRYTDPRRFGAWLFAPTLTDHPLLAHLGPEPLSDDFNETYLMSVIEDLKNKRKPSMLIIKPWLMDNRVVVGVGNIYACESLFEAKISPLRLVVSLTSDEIRCLVRIVKLVLTRSITQGGTTLRDFTQSDGSPGYFAQQLFVYGRHNEPCKSCGQLIESLKQAQRTTFYCPICQT</sequence>
<feature type="binding site" evidence="15">
    <location>
        <position position="109"/>
    </location>
    <ligand>
        <name>DNA</name>
        <dbReference type="ChEBI" id="CHEBI:16991"/>
    </ligand>
</feature>
<feature type="active site" description="Proton donor; for delta-elimination activity" evidence="15">
    <location>
        <position position="266"/>
    </location>
</feature>
<dbReference type="PANTHER" id="PTHR22993">
    <property type="entry name" value="FORMAMIDOPYRIMIDINE-DNA GLYCOSYLASE"/>
    <property type="match status" value="1"/>
</dbReference>
<keyword evidence="11 15" id="KW-0456">Lyase</keyword>
<dbReference type="CDD" id="cd08966">
    <property type="entry name" value="EcFpg-like_N"/>
    <property type="match status" value="1"/>
</dbReference>
<feature type="active site" description="Schiff-base intermediate with DNA" evidence="15">
    <location>
        <position position="2"/>
    </location>
</feature>
<dbReference type="SMART" id="SM00898">
    <property type="entry name" value="Fapy_DNA_glyco"/>
    <property type="match status" value="1"/>
</dbReference>
<keyword evidence="9 15" id="KW-0238">DNA-binding</keyword>
<dbReference type="InterPro" id="IPR015887">
    <property type="entry name" value="DNA_glyclase_Znf_dom_DNA_BS"/>
</dbReference>
<dbReference type="SUPFAM" id="SSF81624">
    <property type="entry name" value="N-terminal domain of MutM-like DNA repair proteins"/>
    <property type="match status" value="1"/>
</dbReference>
<dbReference type="GO" id="GO:0006284">
    <property type="term" value="P:base-excision repair"/>
    <property type="evidence" value="ECO:0007669"/>
    <property type="project" value="InterPro"/>
</dbReference>
<evidence type="ECO:0000256" key="10">
    <source>
        <dbReference type="ARBA" id="ARBA00023204"/>
    </source>
</evidence>
<evidence type="ECO:0000313" key="18">
    <source>
        <dbReference type="EMBL" id="SES73394.1"/>
    </source>
</evidence>
<keyword evidence="5 15" id="KW-0227">DNA damage</keyword>
<evidence type="ECO:0000259" key="17">
    <source>
        <dbReference type="PROSITE" id="PS51068"/>
    </source>
</evidence>
<evidence type="ECO:0000256" key="8">
    <source>
        <dbReference type="ARBA" id="ARBA00022833"/>
    </source>
</evidence>
<dbReference type="EMBL" id="FOHV01000002">
    <property type="protein sequence ID" value="SES73394.1"/>
    <property type="molecule type" value="Genomic_DNA"/>
</dbReference>
<evidence type="ECO:0000256" key="6">
    <source>
        <dbReference type="ARBA" id="ARBA00022771"/>
    </source>
</evidence>
<dbReference type="PROSITE" id="PS51066">
    <property type="entry name" value="ZF_FPG_2"/>
    <property type="match status" value="1"/>
</dbReference>
<dbReference type="FunFam" id="1.10.8.50:FF:000003">
    <property type="entry name" value="Formamidopyrimidine-DNA glycosylase"/>
    <property type="match status" value="1"/>
</dbReference>
<comment type="catalytic activity">
    <reaction evidence="14 15">
        <text>2'-deoxyribonucleotide-(2'-deoxyribose 5'-phosphate)-2'-deoxyribonucleotide-DNA = a 3'-end 2'-deoxyribonucleotide-(2,3-dehydro-2,3-deoxyribose 5'-phosphate)-DNA + a 5'-end 5'-phospho-2'-deoxyribonucleoside-DNA + H(+)</text>
        <dbReference type="Rhea" id="RHEA:66592"/>
        <dbReference type="Rhea" id="RHEA-COMP:13180"/>
        <dbReference type="Rhea" id="RHEA-COMP:16897"/>
        <dbReference type="Rhea" id="RHEA-COMP:17067"/>
        <dbReference type="ChEBI" id="CHEBI:15378"/>
        <dbReference type="ChEBI" id="CHEBI:136412"/>
        <dbReference type="ChEBI" id="CHEBI:157695"/>
        <dbReference type="ChEBI" id="CHEBI:167181"/>
        <dbReference type="EC" id="4.2.99.18"/>
    </reaction>
</comment>
<evidence type="ECO:0000259" key="16">
    <source>
        <dbReference type="PROSITE" id="PS51066"/>
    </source>
</evidence>
<dbReference type="STRING" id="1123402.SAMN02583745_00387"/>
<dbReference type="GO" id="GO:0003684">
    <property type="term" value="F:damaged DNA binding"/>
    <property type="evidence" value="ECO:0007669"/>
    <property type="project" value="InterPro"/>
</dbReference>
<dbReference type="EC" id="4.2.99.18" evidence="15"/>
<keyword evidence="12 15" id="KW-0511">Multifunctional enzyme</keyword>
<dbReference type="InterPro" id="IPR035937">
    <property type="entry name" value="FPG_N"/>
</dbReference>
<dbReference type="GO" id="GO:0034039">
    <property type="term" value="F:8-oxo-7,8-dihydroguanine DNA N-glycosylase activity"/>
    <property type="evidence" value="ECO:0007669"/>
    <property type="project" value="TreeGrafter"/>
</dbReference>
<dbReference type="InterPro" id="IPR000214">
    <property type="entry name" value="Znf_DNA_glyclase/AP_lyase"/>
</dbReference>
<dbReference type="SUPFAM" id="SSF46946">
    <property type="entry name" value="S13-like H2TH domain"/>
    <property type="match status" value="1"/>
</dbReference>
<dbReference type="SMART" id="SM01232">
    <property type="entry name" value="H2TH"/>
    <property type="match status" value="1"/>
</dbReference>
<evidence type="ECO:0000256" key="2">
    <source>
        <dbReference type="ARBA" id="ARBA00009409"/>
    </source>
</evidence>
<dbReference type="SUPFAM" id="SSF57716">
    <property type="entry name" value="Glucocorticoid receptor-like (DNA-binding domain)"/>
    <property type="match status" value="1"/>
</dbReference>
<name>A0A1H9YW92_9GAMM</name>
<keyword evidence="8 15" id="KW-0862">Zinc</keyword>
<keyword evidence="6 15" id="KW-0863">Zinc-finger</keyword>
<dbReference type="GO" id="GO:0008270">
    <property type="term" value="F:zinc ion binding"/>
    <property type="evidence" value="ECO:0007669"/>
    <property type="project" value="UniProtKB-UniRule"/>
</dbReference>
<dbReference type="FunFam" id="3.20.190.10:FF:000001">
    <property type="entry name" value="Formamidopyrimidine-DNA glycosylase"/>
    <property type="match status" value="1"/>
</dbReference>
<evidence type="ECO:0000256" key="14">
    <source>
        <dbReference type="ARBA" id="ARBA00044632"/>
    </source>
</evidence>
<dbReference type="Pfam" id="PF06831">
    <property type="entry name" value="H2TH"/>
    <property type="match status" value="1"/>
</dbReference>
<dbReference type="Gene3D" id="1.10.8.50">
    <property type="match status" value="1"/>
</dbReference>
<comment type="similarity">
    <text evidence="2 15">Belongs to the FPG family.</text>
</comment>
<comment type="cofactor">
    <cofactor evidence="15">
        <name>Zn(2+)</name>
        <dbReference type="ChEBI" id="CHEBI:29105"/>
    </cofactor>
    <text evidence="15">Binds 1 zinc ion per subunit.</text>
</comment>
<dbReference type="Proteomes" id="UP000242642">
    <property type="component" value="Unassembled WGS sequence"/>
</dbReference>
<dbReference type="HAMAP" id="MF_00103">
    <property type="entry name" value="Fapy_DNA_glycosyl"/>
    <property type="match status" value="1"/>
</dbReference>
<evidence type="ECO:0000256" key="15">
    <source>
        <dbReference type="HAMAP-Rule" id="MF_00103"/>
    </source>
</evidence>